<dbReference type="EMBL" id="CP013068">
    <property type="protein sequence ID" value="ALV28054.1"/>
    <property type="molecule type" value="Genomic_DNA"/>
</dbReference>
<keyword evidence="2 4" id="KW-0378">Hydrolase</keyword>
<dbReference type="NCBIfam" id="NF009059">
    <property type="entry name" value="PRK12393.1"/>
    <property type="match status" value="1"/>
</dbReference>
<proteinExistence type="inferred from homology"/>
<dbReference type="GO" id="GO:0016810">
    <property type="term" value="F:hydrolase activity, acting on carbon-nitrogen (but not peptide) bonds"/>
    <property type="evidence" value="ECO:0007669"/>
    <property type="project" value="InterPro"/>
</dbReference>
<dbReference type="InterPro" id="IPR032466">
    <property type="entry name" value="Metal_Hydrolase"/>
</dbReference>
<dbReference type="eggNOG" id="COG0402">
    <property type="taxonomic scope" value="Bacteria"/>
</dbReference>
<feature type="domain" description="Amidohydrolase-related" evidence="3">
    <location>
        <begin position="53"/>
        <end position="400"/>
    </location>
</feature>
<dbReference type="Pfam" id="PF01979">
    <property type="entry name" value="Amidohydro_1"/>
    <property type="match status" value="1"/>
</dbReference>
<name>A0A0U3P364_9HYPH</name>
<sequence length="457" mass="48246">MSLLITNIAHGWTGGAAGTRFSGAIRIEGQKIAAIGDLAPLPGEEVIDASGCVVTPGLVNTHHHLFQSVMKGVPAGMNVPLDDWLAHVPYRLWPLLDEHTFRISARIGLAELALSGATTVCDHHYIFSSQYDYDPAAVLFEEAARLGLRFVLARGGMTRGRSFTDPDMPPAPMETLTGFLDGISRAASLWHDPSDMAMTRVACAPATPNFNFDAQALPEIAREARRLGLRLHAHLSENEAYARQTLRDFGLRPVPWLAQKDWLGEDVWFAHLVDLSPYEVSLLAETGTAMAHCPQANARLGSGIAPAAALHAAGGTVSLAVDGAGANEAAGMGMAMYTAFALHRAAHGVEALRPQTVLHWATQGGARTLGLGGTGLLAPGMAADITLFDLGSPACFGLHDPALAPMICGPLQVRHSLVAGRPVVQDGRLPGLSLPDLGLAAAEATARLARRKEAIPA</sequence>
<dbReference type="SUPFAM" id="SSF51338">
    <property type="entry name" value="Composite domain of metallo-dependent hydrolases"/>
    <property type="match status" value="1"/>
</dbReference>
<dbReference type="Gene3D" id="3.20.20.140">
    <property type="entry name" value="Metal-dependent hydrolases"/>
    <property type="match status" value="1"/>
</dbReference>
<dbReference type="PANTHER" id="PTHR43794">
    <property type="entry name" value="AMINOHYDROLASE SSNA-RELATED"/>
    <property type="match status" value="1"/>
</dbReference>
<dbReference type="STRING" id="121719.APZ00_14085"/>
<protein>
    <submittedName>
        <fullName evidence="4">Amidohydrolase</fullName>
    </submittedName>
</protein>
<dbReference type="KEGG" id="pphr:APZ00_14085"/>
<accession>A0A0U3P364</accession>
<dbReference type="AlphaFoldDB" id="A0A0U3P364"/>
<gene>
    <name evidence="4" type="ORF">APZ00_14085</name>
</gene>
<dbReference type="InterPro" id="IPR006680">
    <property type="entry name" value="Amidohydro-rel"/>
</dbReference>
<dbReference type="SUPFAM" id="SSF51556">
    <property type="entry name" value="Metallo-dependent hydrolases"/>
    <property type="match status" value="1"/>
</dbReference>
<dbReference type="Gene3D" id="2.30.40.10">
    <property type="entry name" value="Urease, subunit C, domain 1"/>
    <property type="match status" value="1"/>
</dbReference>
<organism evidence="4 5">
    <name type="scientific">Pannonibacter phragmitetus</name>
    <dbReference type="NCBI Taxonomy" id="121719"/>
    <lineage>
        <taxon>Bacteria</taxon>
        <taxon>Pseudomonadati</taxon>
        <taxon>Pseudomonadota</taxon>
        <taxon>Alphaproteobacteria</taxon>
        <taxon>Hyphomicrobiales</taxon>
        <taxon>Stappiaceae</taxon>
        <taxon>Pannonibacter</taxon>
    </lineage>
</organism>
<evidence type="ECO:0000313" key="5">
    <source>
        <dbReference type="Proteomes" id="UP000064921"/>
    </source>
</evidence>
<evidence type="ECO:0000313" key="4">
    <source>
        <dbReference type="EMBL" id="ALV28054.1"/>
    </source>
</evidence>
<comment type="similarity">
    <text evidence="1">Belongs to the metallo-dependent hydrolases superfamily. ATZ/TRZ family.</text>
</comment>
<evidence type="ECO:0000256" key="1">
    <source>
        <dbReference type="ARBA" id="ARBA00006745"/>
    </source>
</evidence>
<dbReference type="PANTHER" id="PTHR43794:SF11">
    <property type="entry name" value="AMIDOHYDROLASE-RELATED DOMAIN-CONTAINING PROTEIN"/>
    <property type="match status" value="1"/>
</dbReference>
<dbReference type="RefSeq" id="WP_058899310.1">
    <property type="nucleotide sequence ID" value="NZ_CP013068.1"/>
</dbReference>
<dbReference type="InterPro" id="IPR050287">
    <property type="entry name" value="MTA/SAH_deaminase"/>
</dbReference>
<dbReference type="CDD" id="cd01298">
    <property type="entry name" value="ATZ_TRZ_like"/>
    <property type="match status" value="1"/>
</dbReference>
<evidence type="ECO:0000256" key="2">
    <source>
        <dbReference type="ARBA" id="ARBA00022801"/>
    </source>
</evidence>
<dbReference type="Proteomes" id="UP000064921">
    <property type="component" value="Chromosome"/>
</dbReference>
<keyword evidence="5" id="KW-1185">Reference proteome</keyword>
<dbReference type="InterPro" id="IPR011059">
    <property type="entry name" value="Metal-dep_hydrolase_composite"/>
</dbReference>
<reference evidence="4 5" key="1">
    <citation type="submission" date="2015-10" db="EMBL/GenBank/DDBJ databases">
        <title>The world's first case of liver abscess caused by Pannonibacter phragmitetus.</title>
        <authorList>
            <person name="Ming D."/>
            <person name="Wang M."/>
            <person name="Zhou Y."/>
            <person name="Jiang T."/>
            <person name="Hu S."/>
        </authorList>
    </citation>
    <scope>NUCLEOTIDE SEQUENCE [LARGE SCALE GENOMIC DNA]</scope>
    <source>
        <strain evidence="4 5">31801</strain>
    </source>
</reference>
<evidence type="ECO:0000259" key="3">
    <source>
        <dbReference type="Pfam" id="PF01979"/>
    </source>
</evidence>